<name>A0AAV1IHH1_9CHLO</name>
<organism evidence="2 3">
    <name type="scientific">Coccomyxa viridis</name>
    <dbReference type="NCBI Taxonomy" id="1274662"/>
    <lineage>
        <taxon>Eukaryota</taxon>
        <taxon>Viridiplantae</taxon>
        <taxon>Chlorophyta</taxon>
        <taxon>core chlorophytes</taxon>
        <taxon>Trebouxiophyceae</taxon>
        <taxon>Trebouxiophyceae incertae sedis</taxon>
        <taxon>Coccomyxaceae</taxon>
        <taxon>Coccomyxa</taxon>
    </lineage>
</organism>
<feature type="region of interest" description="Disordered" evidence="1">
    <location>
        <begin position="269"/>
        <end position="289"/>
    </location>
</feature>
<gene>
    <name evidence="2" type="ORF">CVIRNUC_009957</name>
</gene>
<accession>A0AAV1IHH1</accession>
<dbReference type="AlphaFoldDB" id="A0AAV1IHH1"/>
<keyword evidence="3" id="KW-1185">Reference proteome</keyword>
<evidence type="ECO:0000313" key="3">
    <source>
        <dbReference type="Proteomes" id="UP001314263"/>
    </source>
</evidence>
<protein>
    <recommendedName>
        <fullName evidence="4">BZIP domain-containing protein</fullName>
    </recommendedName>
</protein>
<dbReference type="Proteomes" id="UP001314263">
    <property type="component" value="Unassembled WGS sequence"/>
</dbReference>
<evidence type="ECO:0008006" key="4">
    <source>
        <dbReference type="Google" id="ProtNLM"/>
    </source>
</evidence>
<reference evidence="2 3" key="1">
    <citation type="submission" date="2023-10" db="EMBL/GenBank/DDBJ databases">
        <authorList>
            <person name="Maclean D."/>
            <person name="Macfadyen A."/>
        </authorList>
    </citation>
    <scope>NUCLEOTIDE SEQUENCE [LARGE SCALE GENOMIC DNA]</scope>
</reference>
<feature type="compositionally biased region" description="Basic residues" evidence="1">
    <location>
        <begin position="272"/>
        <end position="282"/>
    </location>
</feature>
<comment type="caution">
    <text evidence="2">The sequence shown here is derived from an EMBL/GenBank/DDBJ whole genome shotgun (WGS) entry which is preliminary data.</text>
</comment>
<proteinExistence type="predicted"/>
<evidence type="ECO:0000256" key="1">
    <source>
        <dbReference type="SAM" id="MobiDB-lite"/>
    </source>
</evidence>
<dbReference type="EMBL" id="CAUYUE010000015">
    <property type="protein sequence ID" value="CAK0786743.1"/>
    <property type="molecule type" value="Genomic_DNA"/>
</dbReference>
<evidence type="ECO:0000313" key="2">
    <source>
        <dbReference type="EMBL" id="CAK0786743.1"/>
    </source>
</evidence>
<dbReference type="CDD" id="cd14688">
    <property type="entry name" value="bZIP_YAP"/>
    <property type="match status" value="1"/>
</dbReference>
<feature type="region of interest" description="Disordered" evidence="1">
    <location>
        <begin position="318"/>
        <end position="349"/>
    </location>
</feature>
<sequence>MLAVQSGVVALSPMLSFDLSAPSMTALLQEDESVFNVLGCLMPEAQHVEYVPAVQHMLSMKAEEHSSDTMSDLGRPDTDLGPGHEMEKMPLPGPDACPSQNTCKTSSAGQDTCIGAFESADMRGVPSALAQLSALVQQPPSSNPASISHSPFASHPWSYNSLSSMDMAHTDRTASLPDNMPALPAPQTLVKRCACITLQTKASLAAAVGHYQPCMQNALHMLDEGKPADPSGGSNSSHVARQIAKGHLDGKVPAANSDEKMRIKRIQDKNRRNQHRFRARQRARLEDAEEAAKELSQQVKELERHNAELAACNAQLDGKASGSLAPSKAEPAQPHSTPQEPGRPKEDTADYCSLGAFVSKVLGEPFSWEQASQMTFKDIYEAMRLYRAVLTQLFERGAEEPGSAAHAELLQLLALKKESELQRWRCRPHVIHMQYAMLNEADGDSSSPRLAKWHSILAAMQLTPKQTASLLEARTCLLARLMEIIQGRKSIISMLKGSVPSLEDGRRQHVRYLKASAAVDCLQRNVDAEHVLYTDFLLTFWQVATPLQQAKCEMLAFPWMPDVLAMTNLLAACADINVNSEPSLNAHNGGS</sequence>